<gene>
    <name evidence="2" type="ORF">SNE40_003986</name>
</gene>
<name>A0AAN8KAX7_PATCE</name>
<feature type="compositionally biased region" description="Basic and acidic residues" evidence="1">
    <location>
        <begin position="1"/>
        <end position="18"/>
    </location>
</feature>
<evidence type="ECO:0000313" key="3">
    <source>
        <dbReference type="Proteomes" id="UP001347796"/>
    </source>
</evidence>
<comment type="caution">
    <text evidence="2">The sequence shown here is derived from an EMBL/GenBank/DDBJ whole genome shotgun (WGS) entry which is preliminary data.</text>
</comment>
<evidence type="ECO:0000313" key="2">
    <source>
        <dbReference type="EMBL" id="KAK6192536.1"/>
    </source>
</evidence>
<dbReference type="Proteomes" id="UP001347796">
    <property type="component" value="Unassembled WGS sequence"/>
</dbReference>
<proteinExistence type="predicted"/>
<protein>
    <submittedName>
        <fullName evidence="2">Uncharacterized protein</fullName>
    </submittedName>
</protein>
<dbReference type="AlphaFoldDB" id="A0AAN8KAX7"/>
<accession>A0AAN8KAX7</accession>
<evidence type="ECO:0000256" key="1">
    <source>
        <dbReference type="SAM" id="MobiDB-lite"/>
    </source>
</evidence>
<keyword evidence="3" id="KW-1185">Reference proteome</keyword>
<dbReference type="EMBL" id="JAZGQO010000002">
    <property type="protein sequence ID" value="KAK6192536.1"/>
    <property type="molecule type" value="Genomic_DNA"/>
</dbReference>
<organism evidence="2 3">
    <name type="scientific">Patella caerulea</name>
    <name type="common">Rayed Mediterranean limpet</name>
    <dbReference type="NCBI Taxonomy" id="87958"/>
    <lineage>
        <taxon>Eukaryota</taxon>
        <taxon>Metazoa</taxon>
        <taxon>Spiralia</taxon>
        <taxon>Lophotrochozoa</taxon>
        <taxon>Mollusca</taxon>
        <taxon>Gastropoda</taxon>
        <taxon>Patellogastropoda</taxon>
        <taxon>Patelloidea</taxon>
        <taxon>Patellidae</taxon>
        <taxon>Patella</taxon>
    </lineage>
</organism>
<sequence length="90" mass="10294">MKQEEIGSLHLRLQEKAKQTTSPASDIHTRTLTDEWWRRFPQHASVYTRLDDVDGSDVIYLGTISTSVKGFHFHTIHTKKSSGVKHICDS</sequence>
<reference evidence="2 3" key="1">
    <citation type="submission" date="2024-01" db="EMBL/GenBank/DDBJ databases">
        <title>The genome of the rayed Mediterranean limpet Patella caerulea (Linnaeus, 1758).</title>
        <authorList>
            <person name="Anh-Thu Weber A."/>
            <person name="Halstead-Nussloch G."/>
        </authorList>
    </citation>
    <scope>NUCLEOTIDE SEQUENCE [LARGE SCALE GENOMIC DNA]</scope>
    <source>
        <strain evidence="2">AATW-2023a</strain>
        <tissue evidence="2">Whole specimen</tissue>
    </source>
</reference>
<feature type="region of interest" description="Disordered" evidence="1">
    <location>
        <begin position="1"/>
        <end position="26"/>
    </location>
</feature>